<protein>
    <submittedName>
        <fullName evidence="2">Uncharacterized protein</fullName>
    </submittedName>
</protein>
<evidence type="ECO:0000313" key="4">
    <source>
        <dbReference type="Proteomes" id="UP001209746"/>
    </source>
</evidence>
<organism evidence="2 4">
    <name type="scientific">Halapricum hydrolyticum</name>
    <dbReference type="NCBI Taxonomy" id="2979991"/>
    <lineage>
        <taxon>Archaea</taxon>
        <taxon>Methanobacteriati</taxon>
        <taxon>Methanobacteriota</taxon>
        <taxon>Stenosarchaea group</taxon>
        <taxon>Halobacteria</taxon>
        <taxon>Halobacteriales</taxon>
        <taxon>Haloarculaceae</taxon>
        <taxon>Halapricum</taxon>
    </lineage>
</organism>
<evidence type="ECO:0000313" key="2">
    <source>
        <dbReference type="EMBL" id="MCU4725533.1"/>
    </source>
</evidence>
<accession>A0AAE3I8B6</accession>
<dbReference type="Proteomes" id="UP001209746">
    <property type="component" value="Unassembled WGS sequence"/>
</dbReference>
<gene>
    <name evidence="2" type="ORF">OB914_00890</name>
    <name evidence="1" type="ORF">OB916_02130</name>
</gene>
<evidence type="ECO:0000313" key="3">
    <source>
        <dbReference type="Proteomes" id="UP001208186"/>
    </source>
</evidence>
<evidence type="ECO:0000313" key="1">
    <source>
        <dbReference type="EMBL" id="MCU4716862.1"/>
    </source>
</evidence>
<reference evidence="2" key="1">
    <citation type="submission" date="2023-02" db="EMBL/GenBank/DDBJ databases">
        <title>Enrichment on poylsaccharides allowed isolation of novel metabolic and taxonomic groups of Haloarchaea.</title>
        <authorList>
            <person name="Sorokin D.Y."/>
            <person name="Elcheninov A.G."/>
            <person name="Khizhniak T.V."/>
            <person name="Kolganova T.V."/>
            <person name="Kublanov I.V."/>
        </authorList>
    </citation>
    <scope>NUCLEOTIDE SEQUENCE</scope>
    <source>
        <strain evidence="1 3">HArc-curdl5-1</strain>
        <strain evidence="2">HArc-curdl7</strain>
    </source>
</reference>
<comment type="caution">
    <text evidence="2">The sequence shown here is derived from an EMBL/GenBank/DDBJ whole genome shotgun (WGS) entry which is preliminary data.</text>
</comment>
<proteinExistence type="predicted"/>
<dbReference type="AlphaFoldDB" id="A0AAE3I8B6"/>
<dbReference type="Proteomes" id="UP001208186">
    <property type="component" value="Unassembled WGS sequence"/>
</dbReference>
<name>A0AAE3I8B6_9EURY</name>
<dbReference type="EMBL" id="JAOPKD010000001">
    <property type="protein sequence ID" value="MCU4725533.1"/>
    <property type="molecule type" value="Genomic_DNA"/>
</dbReference>
<dbReference type="RefSeq" id="WP_315907623.1">
    <property type="nucleotide sequence ID" value="NZ_JAOPKC010000001.1"/>
</dbReference>
<sequence length="155" mass="16871">MPEHIERALAPYFEEGERGLWTQLVEDQTDALLVAVLIELQALNAEDSPSRQTPDIPAPRSGENEAEYYAGEIEITSDEQSVDLGFKAEDVLIYGASEPIEIAFKDPAKSNRAIPLGTSDLPYNVAPETGLGAEEIWYRLGDSASGSTTAQLVVF</sequence>
<keyword evidence="3" id="KW-1185">Reference proteome</keyword>
<dbReference type="EMBL" id="JAOPKC010000001">
    <property type="protein sequence ID" value="MCU4716862.1"/>
    <property type="molecule type" value="Genomic_DNA"/>
</dbReference>